<protein>
    <submittedName>
        <fullName evidence="3">GNAT family N-acetyltransferase</fullName>
    </submittedName>
</protein>
<accession>A0A848F9V7</accession>
<feature type="region of interest" description="Disordered" evidence="1">
    <location>
        <begin position="1"/>
        <end position="41"/>
    </location>
</feature>
<dbReference type="SUPFAM" id="SSF55729">
    <property type="entry name" value="Acyl-CoA N-acyltransferases (Nat)"/>
    <property type="match status" value="1"/>
</dbReference>
<dbReference type="AlphaFoldDB" id="A0A848F9V7"/>
<dbReference type="InterPro" id="IPR000182">
    <property type="entry name" value="GNAT_dom"/>
</dbReference>
<keyword evidence="4" id="KW-1185">Reference proteome</keyword>
<reference evidence="3 4" key="1">
    <citation type="submission" date="2020-04" db="EMBL/GenBank/DDBJ databases">
        <title>Azohydromonas sp. isolated from soil.</title>
        <authorList>
            <person name="Dahal R.H."/>
        </authorList>
    </citation>
    <scope>NUCLEOTIDE SEQUENCE [LARGE SCALE GENOMIC DNA]</scope>
    <source>
        <strain evidence="3 4">G-1-1-14</strain>
    </source>
</reference>
<dbReference type="InterPro" id="IPR016181">
    <property type="entry name" value="Acyl_CoA_acyltransferase"/>
</dbReference>
<dbReference type="Proteomes" id="UP000574067">
    <property type="component" value="Unassembled WGS sequence"/>
</dbReference>
<dbReference type="GO" id="GO:0016747">
    <property type="term" value="F:acyltransferase activity, transferring groups other than amino-acyl groups"/>
    <property type="evidence" value="ECO:0007669"/>
    <property type="project" value="InterPro"/>
</dbReference>
<comment type="caution">
    <text evidence="3">The sequence shown here is derived from an EMBL/GenBank/DDBJ whole genome shotgun (WGS) entry which is preliminary data.</text>
</comment>
<evidence type="ECO:0000313" key="3">
    <source>
        <dbReference type="EMBL" id="NML15010.1"/>
    </source>
</evidence>
<organism evidence="3 4">
    <name type="scientific">Azohydromonas caseinilytica</name>
    <dbReference type="NCBI Taxonomy" id="2728836"/>
    <lineage>
        <taxon>Bacteria</taxon>
        <taxon>Pseudomonadati</taxon>
        <taxon>Pseudomonadota</taxon>
        <taxon>Betaproteobacteria</taxon>
        <taxon>Burkholderiales</taxon>
        <taxon>Sphaerotilaceae</taxon>
        <taxon>Azohydromonas</taxon>
    </lineage>
</organism>
<dbReference type="Gene3D" id="3.40.630.30">
    <property type="match status" value="1"/>
</dbReference>
<proteinExistence type="predicted"/>
<evidence type="ECO:0000256" key="1">
    <source>
        <dbReference type="SAM" id="MobiDB-lite"/>
    </source>
</evidence>
<dbReference type="PROSITE" id="PS51186">
    <property type="entry name" value="GNAT"/>
    <property type="match status" value="1"/>
</dbReference>
<feature type="compositionally biased region" description="Polar residues" evidence="1">
    <location>
        <begin position="20"/>
        <end position="41"/>
    </location>
</feature>
<evidence type="ECO:0000259" key="2">
    <source>
        <dbReference type="PROSITE" id="PS51186"/>
    </source>
</evidence>
<feature type="domain" description="N-acetyltransferase" evidence="2">
    <location>
        <begin position="52"/>
        <end position="195"/>
    </location>
</feature>
<evidence type="ECO:0000313" key="4">
    <source>
        <dbReference type="Proteomes" id="UP000574067"/>
    </source>
</evidence>
<sequence length="197" mass="21030">MSNAPVRAEPVEAQPPGQPASPSTEPVLSLSKGSGRTQASGSTAQRLRWRCVPFAGLDASTLYALLQLRSQVFVVEQNCVYLDPDGADPQCFHLLGFDAQAQLQAALRLVPPGMKYAEASIGRVVTSAAVRGGGVGHELVAQGLRESALIYPGHGLRISAQAHLQRFYEAHGFRAEGDTYLEDDIPHIEMSRGAPAL</sequence>
<name>A0A848F9V7_9BURK</name>
<keyword evidence="3" id="KW-0808">Transferase</keyword>
<dbReference type="Pfam" id="PF13673">
    <property type="entry name" value="Acetyltransf_10"/>
    <property type="match status" value="1"/>
</dbReference>
<dbReference type="EMBL" id="JABBFW010000004">
    <property type="protein sequence ID" value="NML15010.1"/>
    <property type="molecule type" value="Genomic_DNA"/>
</dbReference>
<gene>
    <name evidence="3" type="ORF">HHL10_08475</name>
</gene>